<feature type="binding site" evidence="5">
    <location>
        <position position="143"/>
    </location>
    <ligand>
        <name>AMP</name>
        <dbReference type="ChEBI" id="CHEBI:456215"/>
    </ligand>
</feature>
<dbReference type="Gene3D" id="3.40.50.300">
    <property type="entry name" value="P-loop containing nucleotide triphosphate hydrolases"/>
    <property type="match status" value="1"/>
</dbReference>
<keyword evidence="1 5" id="KW-0808">Transferase</keyword>
<dbReference type="NCBIfam" id="NF001381">
    <property type="entry name" value="PRK00279.1-3"/>
    <property type="match status" value="1"/>
</dbReference>
<keyword evidence="5" id="KW-0963">Cytoplasm</keyword>
<evidence type="ECO:0000256" key="4">
    <source>
        <dbReference type="ARBA" id="ARBA00022777"/>
    </source>
</evidence>
<dbReference type="SUPFAM" id="SSF52540">
    <property type="entry name" value="P-loop containing nucleoside triphosphate hydrolases"/>
    <property type="match status" value="1"/>
</dbReference>
<evidence type="ECO:0000313" key="8">
    <source>
        <dbReference type="EMBL" id="TVZ00860.1"/>
    </source>
</evidence>
<feature type="binding site" evidence="5">
    <location>
        <position position="93"/>
    </location>
    <ligand>
        <name>AMP</name>
        <dbReference type="ChEBI" id="CHEBI:456215"/>
    </ligand>
</feature>
<evidence type="ECO:0000256" key="7">
    <source>
        <dbReference type="RuleBase" id="RU003331"/>
    </source>
</evidence>
<keyword evidence="2 5" id="KW-0545">Nucleotide biosynthesis</keyword>
<dbReference type="UniPathway" id="UPA00588">
    <property type="reaction ID" value="UER00649"/>
</dbReference>
<dbReference type="Pfam" id="PF00406">
    <property type="entry name" value="ADK"/>
    <property type="match status" value="1"/>
</dbReference>
<dbReference type="PANTHER" id="PTHR23359">
    <property type="entry name" value="NUCLEOTIDE KINASE"/>
    <property type="match status" value="1"/>
</dbReference>
<sequence length="189" mass="20432">MRVIMLAPPGAGKGTQGERIAARYQVPHIASGDIFRDEVARKTPLGERLRAYLAAGDLVPDELVLSVILDRVLAASRDDGGFVLDGFPRTLAQAQAAAKIARDTGASAQAVVYLDAPAEVLIERLSGRGENRADDSADVQRHRLEVYAQHTKPLIDYYTDRGILIRIDATPAVDEVSEQIFAALDAIDN</sequence>
<dbReference type="HAMAP" id="MF_00235">
    <property type="entry name" value="Adenylate_kinase_Adk"/>
    <property type="match status" value="1"/>
</dbReference>
<dbReference type="GO" id="GO:0004017">
    <property type="term" value="F:AMP kinase activity"/>
    <property type="evidence" value="ECO:0007669"/>
    <property type="project" value="UniProtKB-UniRule"/>
</dbReference>
<feature type="binding site" evidence="5">
    <location>
        <position position="132"/>
    </location>
    <ligand>
        <name>AMP</name>
        <dbReference type="ChEBI" id="CHEBI:456215"/>
    </ligand>
</feature>
<gene>
    <name evidence="5" type="primary">adk</name>
    <name evidence="8" type="ORF">EAS64_36575</name>
</gene>
<keyword evidence="4 5" id="KW-0418">Kinase</keyword>
<feature type="binding site" evidence="5">
    <location>
        <position position="128"/>
    </location>
    <ligand>
        <name>ATP</name>
        <dbReference type="ChEBI" id="CHEBI:30616"/>
    </ligand>
</feature>
<dbReference type="EMBL" id="RPFW01000008">
    <property type="protein sequence ID" value="TVZ00860.1"/>
    <property type="molecule type" value="Genomic_DNA"/>
</dbReference>
<comment type="pathway">
    <text evidence="5">Purine metabolism; AMP biosynthesis via salvage pathway; AMP from ADP: step 1/1.</text>
</comment>
<dbReference type="GO" id="GO:0044209">
    <property type="term" value="P:AMP salvage"/>
    <property type="evidence" value="ECO:0007669"/>
    <property type="project" value="UniProtKB-UniRule"/>
</dbReference>
<dbReference type="RefSeq" id="WP_145860671.1">
    <property type="nucleotide sequence ID" value="NZ_RPFW01000008.1"/>
</dbReference>
<organism evidence="8 9">
    <name type="scientific">Trebonia kvetii</name>
    <dbReference type="NCBI Taxonomy" id="2480626"/>
    <lineage>
        <taxon>Bacteria</taxon>
        <taxon>Bacillati</taxon>
        <taxon>Actinomycetota</taxon>
        <taxon>Actinomycetes</taxon>
        <taxon>Streptosporangiales</taxon>
        <taxon>Treboniaceae</taxon>
        <taxon>Trebonia</taxon>
    </lineage>
</organism>
<dbReference type="PRINTS" id="PR00094">
    <property type="entry name" value="ADENYLTKNASE"/>
</dbReference>
<comment type="caution">
    <text evidence="8">The sequence shown here is derived from an EMBL/GenBank/DDBJ whole genome shotgun (WGS) entry which is preliminary data.</text>
</comment>
<dbReference type="NCBIfam" id="NF011104">
    <property type="entry name" value="PRK14531.1"/>
    <property type="match status" value="1"/>
</dbReference>
<dbReference type="GO" id="GO:0005524">
    <property type="term" value="F:ATP binding"/>
    <property type="evidence" value="ECO:0007669"/>
    <property type="project" value="UniProtKB-UniRule"/>
</dbReference>
<dbReference type="EC" id="2.7.4.3" evidence="5 7"/>
<dbReference type="GO" id="GO:0005737">
    <property type="term" value="C:cytoplasm"/>
    <property type="evidence" value="ECO:0007669"/>
    <property type="project" value="UniProtKB-SubCell"/>
</dbReference>
<keyword evidence="5 7" id="KW-0067">ATP-binding</keyword>
<feature type="binding site" evidence="5">
    <location>
        <begin position="10"/>
        <end position="15"/>
    </location>
    <ligand>
        <name>ATP</name>
        <dbReference type="ChEBI" id="CHEBI:30616"/>
    </ligand>
</feature>
<protein>
    <recommendedName>
        <fullName evidence="5 7">Adenylate kinase</fullName>
        <shortName evidence="5">AK</shortName>
        <ecNumber evidence="5 7">2.7.4.3</ecNumber>
    </recommendedName>
    <alternativeName>
        <fullName evidence="5">ATP-AMP transphosphorylase</fullName>
    </alternativeName>
    <alternativeName>
        <fullName evidence="5">ATP:AMP phosphotransferase</fullName>
    </alternativeName>
    <alternativeName>
        <fullName evidence="5">Adenylate monophosphate kinase</fullName>
    </alternativeName>
</protein>
<dbReference type="NCBIfam" id="NF011100">
    <property type="entry name" value="PRK14527.1"/>
    <property type="match status" value="1"/>
</dbReference>
<evidence type="ECO:0000256" key="5">
    <source>
        <dbReference type="HAMAP-Rule" id="MF_00235"/>
    </source>
</evidence>
<name>A0A6P2BPH7_9ACTN</name>
<accession>A0A6P2BPH7</accession>
<feature type="binding site" evidence="5">
    <location>
        <begin position="57"/>
        <end position="59"/>
    </location>
    <ligand>
        <name>AMP</name>
        <dbReference type="ChEBI" id="CHEBI:456215"/>
    </ligand>
</feature>
<dbReference type="Proteomes" id="UP000460272">
    <property type="component" value="Unassembled WGS sequence"/>
</dbReference>
<proteinExistence type="inferred from homology"/>
<comment type="catalytic activity">
    <reaction evidence="5 7">
        <text>AMP + ATP = 2 ADP</text>
        <dbReference type="Rhea" id="RHEA:12973"/>
        <dbReference type="ChEBI" id="CHEBI:30616"/>
        <dbReference type="ChEBI" id="CHEBI:456215"/>
        <dbReference type="ChEBI" id="CHEBI:456216"/>
        <dbReference type="EC" id="2.7.4.3"/>
    </reaction>
</comment>
<reference evidence="8 9" key="1">
    <citation type="submission" date="2018-11" db="EMBL/GenBank/DDBJ databases">
        <title>Trebonia kvetii gen.nov., sp.nov., a novel acidophilic actinobacterium, and proposal of the new actinobacterial family Treboniaceae fam. nov.</title>
        <authorList>
            <person name="Rapoport D."/>
            <person name="Sagova-Mareckova M."/>
            <person name="Sedlacek I."/>
            <person name="Provaznik J."/>
            <person name="Kralova S."/>
            <person name="Pavlinic D."/>
            <person name="Benes V."/>
            <person name="Kopecky J."/>
        </authorList>
    </citation>
    <scope>NUCLEOTIDE SEQUENCE [LARGE SCALE GENOMIC DNA]</scope>
    <source>
        <strain evidence="8 9">15Tr583</strain>
    </source>
</reference>
<keyword evidence="3 5" id="KW-0547">Nucleotide-binding</keyword>
<dbReference type="InterPro" id="IPR033690">
    <property type="entry name" value="Adenylat_kinase_CS"/>
</dbReference>
<evidence type="ECO:0000256" key="6">
    <source>
        <dbReference type="RuleBase" id="RU003330"/>
    </source>
</evidence>
<comment type="subcellular location">
    <subcellularLocation>
        <location evidence="5 7">Cytoplasm</location>
    </subcellularLocation>
</comment>
<dbReference type="InterPro" id="IPR000850">
    <property type="entry name" value="Adenylat/UMP-CMP_kin"/>
</dbReference>
<evidence type="ECO:0000256" key="3">
    <source>
        <dbReference type="ARBA" id="ARBA00022741"/>
    </source>
</evidence>
<comment type="caution">
    <text evidence="5">Lacks conserved residue(s) required for the propagation of feature annotation.</text>
</comment>
<comment type="function">
    <text evidence="5">Catalyzes the reversible transfer of the terminal phosphate group between ATP and AMP. Plays an important role in cellular energy homeostasis and in adenine nucleotide metabolism.</text>
</comment>
<evidence type="ECO:0000256" key="2">
    <source>
        <dbReference type="ARBA" id="ARBA00022727"/>
    </source>
</evidence>
<dbReference type="InterPro" id="IPR027417">
    <property type="entry name" value="P-loop_NTPase"/>
</dbReference>
<feature type="region of interest" description="NMP" evidence="5">
    <location>
        <begin position="30"/>
        <end position="59"/>
    </location>
</feature>
<feature type="binding site" evidence="5">
    <location>
        <position position="36"/>
    </location>
    <ligand>
        <name>AMP</name>
        <dbReference type="ChEBI" id="CHEBI:456215"/>
    </ligand>
</feature>
<feature type="binding site" evidence="5">
    <location>
        <position position="31"/>
    </location>
    <ligand>
        <name>AMP</name>
        <dbReference type="ChEBI" id="CHEBI:456215"/>
    </ligand>
</feature>
<comment type="similarity">
    <text evidence="5 6">Belongs to the adenylate kinase family.</text>
</comment>
<dbReference type="CDD" id="cd01428">
    <property type="entry name" value="ADK"/>
    <property type="match status" value="1"/>
</dbReference>
<evidence type="ECO:0000256" key="1">
    <source>
        <dbReference type="ARBA" id="ARBA00022679"/>
    </source>
</evidence>
<dbReference type="AlphaFoldDB" id="A0A6P2BPH7"/>
<dbReference type="OrthoDB" id="9805030at2"/>
<evidence type="ECO:0000313" key="9">
    <source>
        <dbReference type="Proteomes" id="UP000460272"/>
    </source>
</evidence>
<comment type="domain">
    <text evidence="5">Consists of three domains, a large central CORE domain and two small peripheral domains, NMPbind and LID, which undergo movements during catalysis. The LID domain closes over the site of phosphoryl transfer upon ATP binding. Assembling and dissambling the active center during each catalytic cycle provides an effective means to prevent ATP hydrolysis.</text>
</comment>
<comment type="subunit">
    <text evidence="5 7">Monomer.</text>
</comment>
<feature type="binding site" evidence="5">
    <location>
        <begin position="86"/>
        <end position="89"/>
    </location>
    <ligand>
        <name>AMP</name>
        <dbReference type="ChEBI" id="CHEBI:456215"/>
    </ligand>
</feature>
<dbReference type="PROSITE" id="PS00113">
    <property type="entry name" value="ADENYLATE_KINASE"/>
    <property type="match status" value="1"/>
</dbReference>
<feature type="binding site" evidence="5">
    <location>
        <position position="171"/>
    </location>
    <ligand>
        <name>ATP</name>
        <dbReference type="ChEBI" id="CHEBI:30616"/>
    </ligand>
</feature>
<keyword evidence="9" id="KW-1185">Reference proteome</keyword>